<comment type="caution">
    <text evidence="1">The sequence shown here is derived from an EMBL/GenBank/DDBJ whole genome shotgun (WGS) entry which is preliminary data.</text>
</comment>
<dbReference type="Proteomes" id="UP001195769">
    <property type="component" value="Unassembled WGS sequence"/>
</dbReference>
<dbReference type="AlphaFoldDB" id="A0AAD4DZ78"/>
<evidence type="ECO:0000313" key="1">
    <source>
        <dbReference type="EMBL" id="KAG1896266.1"/>
    </source>
</evidence>
<organism evidence="1 2">
    <name type="scientific">Suillus fuscotomentosus</name>
    <dbReference type="NCBI Taxonomy" id="1912939"/>
    <lineage>
        <taxon>Eukaryota</taxon>
        <taxon>Fungi</taxon>
        <taxon>Dikarya</taxon>
        <taxon>Basidiomycota</taxon>
        <taxon>Agaricomycotina</taxon>
        <taxon>Agaricomycetes</taxon>
        <taxon>Agaricomycetidae</taxon>
        <taxon>Boletales</taxon>
        <taxon>Suillineae</taxon>
        <taxon>Suillaceae</taxon>
        <taxon>Suillus</taxon>
    </lineage>
</organism>
<reference evidence="1" key="1">
    <citation type="journal article" date="2020" name="New Phytol.">
        <title>Comparative genomics reveals dynamic genome evolution in host specialist ectomycorrhizal fungi.</title>
        <authorList>
            <person name="Lofgren L.A."/>
            <person name="Nguyen N.H."/>
            <person name="Vilgalys R."/>
            <person name="Ruytinx J."/>
            <person name="Liao H.L."/>
            <person name="Branco S."/>
            <person name="Kuo A."/>
            <person name="LaButti K."/>
            <person name="Lipzen A."/>
            <person name="Andreopoulos W."/>
            <person name="Pangilinan J."/>
            <person name="Riley R."/>
            <person name="Hundley H."/>
            <person name="Na H."/>
            <person name="Barry K."/>
            <person name="Grigoriev I.V."/>
            <person name="Stajich J.E."/>
            <person name="Kennedy P.G."/>
        </authorList>
    </citation>
    <scope>NUCLEOTIDE SEQUENCE</scope>
    <source>
        <strain evidence="1">FC203</strain>
    </source>
</reference>
<dbReference type="EMBL" id="JABBWK010000057">
    <property type="protein sequence ID" value="KAG1896266.1"/>
    <property type="molecule type" value="Genomic_DNA"/>
</dbReference>
<name>A0AAD4DZ78_9AGAM</name>
<keyword evidence="2" id="KW-1185">Reference proteome</keyword>
<dbReference type="RefSeq" id="XP_041221842.1">
    <property type="nucleotide sequence ID" value="XM_041367709.1"/>
</dbReference>
<accession>A0AAD4DZ78</accession>
<protein>
    <submittedName>
        <fullName evidence="1">Uncharacterized protein</fullName>
    </submittedName>
</protein>
<evidence type="ECO:0000313" key="2">
    <source>
        <dbReference type="Proteomes" id="UP001195769"/>
    </source>
</evidence>
<gene>
    <name evidence="1" type="ORF">F5891DRAFT_1193272</name>
</gene>
<proteinExistence type="predicted"/>
<sequence>MQLATYSTDGPSSLKHWEILVPIEPAKNEEFKNHYPQSLREDERGWDMFFVGLELYLNAYWLIKPHGIHQDPSRSIGALEQLTISGRSCPYTFTLPLSNYCPPSDPCRDAPASSSSASHLSWRIRNFYLWIHDGPSTGIHPSAGLSHILAHSSIFPVCTIIMLRPPVHKTEQKNFEASQERRQHHYAKDGILSRRRGLRLTKPLQEVQEIQRALAVALGYDEDLSEPETSDDENDALSIDLPSCLLAFKSIKDEMLVLIGEPCAFTESLLLQYVKSLPDEVHGKGDTSIIQNAKTEVERLLRRATRVQDQIIIFCGVSTESRATESVSRFLSTTLAYIDDIQYFLDIEGLTELTVAHSMGELMYQKRIPYLRLIFTHFVSIHSPPFTSI</sequence>
<dbReference type="GeneID" id="64662007"/>